<keyword evidence="1" id="KW-0378">Hydrolase</keyword>
<keyword evidence="4" id="KW-1185">Reference proteome</keyword>
<reference evidence="3 4" key="1">
    <citation type="submission" date="2022-03" db="EMBL/GenBank/DDBJ databases">
        <title>Novel taxa within the pig intestine.</title>
        <authorList>
            <person name="Wylensek D."/>
            <person name="Bishof K."/>
            <person name="Afrizal A."/>
            <person name="Clavel T."/>
        </authorList>
    </citation>
    <scope>NUCLEOTIDE SEQUENCE [LARGE SCALE GENOMIC DNA]</scope>
    <source>
        <strain evidence="3 4">CLA-KB-P133</strain>
    </source>
</reference>
<dbReference type="PROSITE" id="PS51831">
    <property type="entry name" value="HD"/>
    <property type="match status" value="1"/>
</dbReference>
<dbReference type="GO" id="GO:0016787">
    <property type="term" value="F:hydrolase activity"/>
    <property type="evidence" value="ECO:0007669"/>
    <property type="project" value="UniProtKB-KW"/>
</dbReference>
<dbReference type="InterPro" id="IPR006674">
    <property type="entry name" value="HD_domain"/>
</dbReference>
<evidence type="ECO:0000259" key="2">
    <source>
        <dbReference type="PROSITE" id="PS51831"/>
    </source>
</evidence>
<dbReference type="AlphaFoldDB" id="A0AB35U368"/>
<comment type="caution">
    <text evidence="3">The sequence shown here is derived from an EMBL/GenBank/DDBJ whole genome shotgun (WGS) entry which is preliminary data.</text>
</comment>
<dbReference type="CDD" id="cd00077">
    <property type="entry name" value="HDc"/>
    <property type="match status" value="1"/>
</dbReference>
<dbReference type="RefSeq" id="WP_370595646.1">
    <property type="nucleotide sequence ID" value="NZ_JALBUR010000005.1"/>
</dbReference>
<dbReference type="EMBL" id="JALBUR010000005">
    <property type="protein sequence ID" value="MDX8419134.1"/>
    <property type="molecule type" value="Genomic_DNA"/>
</dbReference>
<organism evidence="3 4">
    <name type="scientific">Grylomicrobium aquisgranensis</name>
    <dbReference type="NCBI Taxonomy" id="2926318"/>
    <lineage>
        <taxon>Bacteria</taxon>
        <taxon>Bacillati</taxon>
        <taxon>Bacillota</taxon>
        <taxon>Erysipelotrichia</taxon>
        <taxon>Erysipelotrichales</taxon>
        <taxon>Erysipelotrichaceae</taxon>
        <taxon>Grylomicrobium</taxon>
    </lineage>
</organism>
<dbReference type="GO" id="GO:0031125">
    <property type="term" value="P:rRNA 3'-end processing"/>
    <property type="evidence" value="ECO:0007669"/>
    <property type="project" value="TreeGrafter"/>
</dbReference>
<dbReference type="Pfam" id="PF01966">
    <property type="entry name" value="HD"/>
    <property type="match status" value="1"/>
</dbReference>
<name>A0AB35U368_9FIRM</name>
<dbReference type="PANTHER" id="PTHR37294:SF1">
    <property type="entry name" value="3'-5' EXORIBONUCLEASE YHAM"/>
    <property type="match status" value="1"/>
</dbReference>
<dbReference type="SMART" id="SM00471">
    <property type="entry name" value="HDc"/>
    <property type="match status" value="1"/>
</dbReference>
<evidence type="ECO:0000256" key="1">
    <source>
        <dbReference type="ARBA" id="ARBA00022801"/>
    </source>
</evidence>
<dbReference type="InterPro" id="IPR050798">
    <property type="entry name" value="YhaM_exoribonuc/phosphodiest"/>
</dbReference>
<gene>
    <name evidence="3" type="ORF">MOZ60_03390</name>
</gene>
<dbReference type="InterPro" id="IPR003607">
    <property type="entry name" value="HD/PDEase_dom"/>
</dbReference>
<accession>A0AB35U368</accession>
<feature type="domain" description="HD" evidence="2">
    <location>
        <begin position="158"/>
        <end position="278"/>
    </location>
</feature>
<dbReference type="SUPFAM" id="SSF109604">
    <property type="entry name" value="HD-domain/PDEase-like"/>
    <property type="match status" value="1"/>
</dbReference>
<proteinExistence type="predicted"/>
<dbReference type="PANTHER" id="PTHR37294">
    <property type="entry name" value="3'-5' EXORIBONUCLEASE YHAM"/>
    <property type="match status" value="1"/>
</dbReference>
<sequence>MTKIKDFKPQERYAIPLLIKDVKNGTTNKGAAYLTITVADNTGMIDGKFWDVKPEDTAVIHVGHVEEISFEVLDYKNSLQLRINHVQDLDQSAVDLESFVAASTRPLADRQAEVKKFVYSIQNENLRKLVVGVLRMTADKYFTYPAASKIHHNFLGGLSEHSLSIAEMCEGVCKHYPQLNRDLLIAGALIHDVGKTIEMSGPITTEYTLQGRLEGHISIANGILSEVADSLGLEGSEEAALLHHMILSHHGHYEYGSPVLPMVQEAEVLSLMDNLDARMNTLKQALDSTAAGNWTGKLFALDNRQFYKPTLKKE</sequence>
<dbReference type="FunFam" id="1.10.3210.10:FF:000008">
    <property type="entry name" value="3'-5' exoribonuclease YhaM"/>
    <property type="match status" value="1"/>
</dbReference>
<evidence type="ECO:0000313" key="4">
    <source>
        <dbReference type="Proteomes" id="UP001286174"/>
    </source>
</evidence>
<evidence type="ECO:0000313" key="3">
    <source>
        <dbReference type="EMBL" id="MDX8419134.1"/>
    </source>
</evidence>
<protein>
    <submittedName>
        <fullName evidence="3">HD domain-containing protein</fullName>
    </submittedName>
</protein>
<dbReference type="Gene3D" id="1.10.3210.10">
    <property type="entry name" value="Hypothetical protein af1432"/>
    <property type="match status" value="1"/>
</dbReference>
<dbReference type="Proteomes" id="UP001286174">
    <property type="component" value="Unassembled WGS sequence"/>
</dbReference>